<comment type="similarity">
    <text evidence="4">Belongs to the TonB-dependent receptor family.</text>
</comment>
<keyword evidence="2 4" id="KW-0472">Membrane</keyword>
<dbReference type="InterPro" id="IPR037066">
    <property type="entry name" value="Plug_dom_sf"/>
</dbReference>
<organism evidence="8 9">
    <name type="scientific">Chitinophaga hostae</name>
    <dbReference type="NCBI Taxonomy" id="2831022"/>
    <lineage>
        <taxon>Bacteria</taxon>
        <taxon>Pseudomonadati</taxon>
        <taxon>Bacteroidota</taxon>
        <taxon>Chitinophagia</taxon>
        <taxon>Chitinophagales</taxon>
        <taxon>Chitinophagaceae</taxon>
        <taxon>Chitinophaga</taxon>
    </lineage>
</organism>
<dbReference type="Pfam" id="PF00593">
    <property type="entry name" value="TonB_dep_Rec_b-barrel"/>
    <property type="match status" value="1"/>
</dbReference>
<keyword evidence="5" id="KW-0732">Signal</keyword>
<dbReference type="InterPro" id="IPR012910">
    <property type="entry name" value="Plug_dom"/>
</dbReference>
<dbReference type="PANTHER" id="PTHR40980">
    <property type="entry name" value="PLUG DOMAIN-CONTAINING PROTEIN"/>
    <property type="match status" value="1"/>
</dbReference>
<accession>A0ABS5J5Q5</accession>
<evidence type="ECO:0000256" key="2">
    <source>
        <dbReference type="ARBA" id="ARBA00023136"/>
    </source>
</evidence>
<comment type="caution">
    <text evidence="8">The sequence shown here is derived from an EMBL/GenBank/DDBJ whole genome shotgun (WGS) entry which is preliminary data.</text>
</comment>
<dbReference type="InterPro" id="IPR008969">
    <property type="entry name" value="CarboxyPept-like_regulatory"/>
</dbReference>
<dbReference type="Gene3D" id="2.60.40.1120">
    <property type="entry name" value="Carboxypeptidase-like, regulatory domain"/>
    <property type="match status" value="1"/>
</dbReference>
<dbReference type="PROSITE" id="PS51257">
    <property type="entry name" value="PROKAR_LIPOPROTEIN"/>
    <property type="match status" value="1"/>
</dbReference>
<dbReference type="InterPro" id="IPR000531">
    <property type="entry name" value="Beta-barrel_TonB"/>
</dbReference>
<feature type="chain" id="PRO_5046937289" evidence="5">
    <location>
        <begin position="33"/>
        <end position="1086"/>
    </location>
</feature>
<dbReference type="Gene3D" id="2.40.170.20">
    <property type="entry name" value="TonB-dependent receptor, beta-barrel domain"/>
    <property type="match status" value="1"/>
</dbReference>
<feature type="domain" description="TonB-dependent receptor plug" evidence="7">
    <location>
        <begin position="248"/>
        <end position="343"/>
    </location>
</feature>
<evidence type="ECO:0000256" key="4">
    <source>
        <dbReference type="RuleBase" id="RU003357"/>
    </source>
</evidence>
<feature type="domain" description="TonB-dependent receptor-like beta-barrel" evidence="6">
    <location>
        <begin position="590"/>
        <end position="1030"/>
    </location>
</feature>
<evidence type="ECO:0000259" key="6">
    <source>
        <dbReference type="Pfam" id="PF00593"/>
    </source>
</evidence>
<keyword evidence="9" id="KW-1185">Reference proteome</keyword>
<dbReference type="RefSeq" id="WP_211975699.1">
    <property type="nucleotide sequence ID" value="NZ_JAGTXB010000015.1"/>
</dbReference>
<name>A0ABS5J5Q5_9BACT</name>
<dbReference type="SUPFAM" id="SSF49464">
    <property type="entry name" value="Carboxypeptidase regulatory domain-like"/>
    <property type="match status" value="1"/>
</dbReference>
<sequence length="1086" mass="123415">MKIFLCNSKERVLKLWKSVIACLFTMACMALSASGQEVVQQKVTIAFKEQSLAGCLEKITAQTNIHFYYEGNELKQINKKHTATYTNQLLSAILKALLEGTGFSWQEVNKKIVIKKIMPDDQKKESTQKKAGRITGRVVDFENGDPLVRATVSLEGQPYNTTTDEKGNFSLPDIATGSYTLLISYVGYKKGRVENIKIGDDKSLVIDVKMQVGGEDMINMKGVVVTARKSKRVANTTDAQLVNEIYSAQTVISGISNEQISRMLDRDAAEVVKRVSGVNISPDNFVIVRGLGKRYNLTFLNDAMAPATDADSRSFSYDVLSSNAVDRMVVYKSPSADLPGEFSGGLVKIYTKKSQLTRQVDIQLSTQYRPGSTFNDVWSYTGGKYDFLGFDDGTRKLPAGIPRAEKFNHLTPAENARYSRQFSNIYTLNKSYHAIPDLRFNINYYDAWKIGGRSLKNLTTIAYTNTHEQRETAQNSLYKYHDSKITQGIHAARLSLLQSNEMQVSNKLTLELRNLFNVNNQRIAMEDYLQLEDYPDNEYRHTNLYYVENRLYSGQLAGTYLLGADKRNTVKANLSFSGIQKQEPDNRDYTLSSNMQQKTPWILGTEVVSYYMLSRAYNDVKEKSYQGNVDLNYHINKTWGFKTGLYRETRGRDFSNRTFILLNGVNLYDPNLAINGSKLSGENGNVAANHHVEEKYLQHYFNAEMFRDDGTGYRWAEKTTPNNQYYADNVLSAGYLSTDINLLDSRLNLLGGVRVEHNRFRILGSYENGLAAYPLVVDQPITSVLPSVNISFKADSSFIIRIGYGKTLNRPEFREAAPVQYTSYIDKETYIGNPNLTTVNIHNTELRLEWYPNSSRKNEMMNIGFFYKNLDKPIERFRQIFSEGFDQLVYTNTGKATVYGIEAEVRKDFDFIPGSFFRKVSTVLNGSWFKSNVDVPPLPQFIGYSAARSRPMQGQSPYLLNASLNYEDVAKGTRVSFTYNRAGDYIYAVGANKGERLDADIMLKGRDQLDITWRQRVSKVFSINAGVQNVLNAPVLFYQDWKNNYHYDKQISPIPAQGSGVYEASDLIFRKYYQRPYYSFAVNMIF</sequence>
<evidence type="ECO:0000256" key="3">
    <source>
        <dbReference type="ARBA" id="ARBA00023237"/>
    </source>
</evidence>
<keyword evidence="3" id="KW-0998">Cell outer membrane</keyword>
<evidence type="ECO:0000313" key="8">
    <source>
        <dbReference type="EMBL" id="MBS0030560.1"/>
    </source>
</evidence>
<dbReference type="Pfam" id="PF13620">
    <property type="entry name" value="CarboxypepD_reg"/>
    <property type="match status" value="1"/>
</dbReference>
<gene>
    <name evidence="8" type="ORF">KE626_24750</name>
</gene>
<dbReference type="SUPFAM" id="SSF56935">
    <property type="entry name" value="Porins"/>
    <property type="match status" value="1"/>
</dbReference>
<dbReference type="InterPro" id="IPR036942">
    <property type="entry name" value="Beta-barrel_TonB_sf"/>
</dbReference>
<dbReference type="Gene3D" id="3.55.50.30">
    <property type="match status" value="1"/>
</dbReference>
<evidence type="ECO:0000259" key="7">
    <source>
        <dbReference type="Pfam" id="PF07715"/>
    </source>
</evidence>
<comment type="subcellular location">
    <subcellularLocation>
        <location evidence="1 4">Cell outer membrane</location>
    </subcellularLocation>
</comment>
<keyword evidence="4" id="KW-0798">TonB box</keyword>
<protein>
    <submittedName>
        <fullName evidence="8">TonB-dependent receptor</fullName>
    </submittedName>
</protein>
<evidence type="ECO:0000313" key="9">
    <source>
        <dbReference type="Proteomes" id="UP000676386"/>
    </source>
</evidence>
<proteinExistence type="inferred from homology"/>
<dbReference type="Gene3D" id="2.170.130.10">
    <property type="entry name" value="TonB-dependent receptor, plug domain"/>
    <property type="match status" value="1"/>
</dbReference>
<evidence type="ECO:0000256" key="1">
    <source>
        <dbReference type="ARBA" id="ARBA00004442"/>
    </source>
</evidence>
<reference evidence="8 9" key="1">
    <citation type="submission" date="2021-04" db="EMBL/GenBank/DDBJ databases">
        <title>Chitinophaga sp. nov., isolated from the rhizosphere soil.</title>
        <authorList>
            <person name="He S."/>
        </authorList>
    </citation>
    <scope>NUCLEOTIDE SEQUENCE [LARGE SCALE GENOMIC DNA]</scope>
    <source>
        <strain evidence="8 9">2R12</strain>
    </source>
</reference>
<keyword evidence="8" id="KW-0675">Receptor</keyword>
<dbReference type="Pfam" id="PF07715">
    <property type="entry name" value="Plug"/>
    <property type="match status" value="1"/>
</dbReference>
<feature type="signal peptide" evidence="5">
    <location>
        <begin position="1"/>
        <end position="32"/>
    </location>
</feature>
<dbReference type="PANTHER" id="PTHR40980:SF4">
    <property type="entry name" value="TONB-DEPENDENT RECEPTOR-LIKE BETA-BARREL DOMAIN-CONTAINING PROTEIN"/>
    <property type="match status" value="1"/>
</dbReference>
<dbReference type="EMBL" id="JAGTXB010000015">
    <property type="protein sequence ID" value="MBS0030560.1"/>
    <property type="molecule type" value="Genomic_DNA"/>
</dbReference>
<dbReference type="Proteomes" id="UP000676386">
    <property type="component" value="Unassembled WGS sequence"/>
</dbReference>
<evidence type="ECO:0000256" key="5">
    <source>
        <dbReference type="SAM" id="SignalP"/>
    </source>
</evidence>